<feature type="transmembrane region" description="Helical" evidence="8">
    <location>
        <begin position="247"/>
        <end position="265"/>
    </location>
</feature>
<keyword evidence="4" id="KW-1003">Cell membrane</keyword>
<evidence type="ECO:0000256" key="8">
    <source>
        <dbReference type="SAM" id="Phobius"/>
    </source>
</evidence>
<evidence type="ECO:0000313" key="10">
    <source>
        <dbReference type="Proteomes" id="UP000611629"/>
    </source>
</evidence>
<dbReference type="PANTHER" id="PTHR30047:SF7">
    <property type="entry name" value="HIGH-AFFINITY CHOLINE TRANSPORT PROTEIN"/>
    <property type="match status" value="1"/>
</dbReference>
<feature type="transmembrane region" description="Helical" evidence="8">
    <location>
        <begin position="91"/>
        <end position="110"/>
    </location>
</feature>
<dbReference type="AlphaFoldDB" id="A0A974BNJ5"/>
<dbReference type="InterPro" id="IPR018093">
    <property type="entry name" value="BCCT_CS"/>
</dbReference>
<evidence type="ECO:0000256" key="7">
    <source>
        <dbReference type="ARBA" id="ARBA00023136"/>
    </source>
</evidence>
<feature type="transmembrane region" description="Helical" evidence="8">
    <location>
        <begin position="346"/>
        <end position="365"/>
    </location>
</feature>
<comment type="caution">
    <text evidence="9">The sequence shown here is derived from an EMBL/GenBank/DDBJ whole genome shotgun (WGS) entry which is preliminary data.</text>
</comment>
<organism evidence="9 10">
    <name type="scientific">Sedimentibacter hydroxybenzoicus DSM 7310</name>
    <dbReference type="NCBI Taxonomy" id="1123245"/>
    <lineage>
        <taxon>Bacteria</taxon>
        <taxon>Bacillati</taxon>
        <taxon>Bacillota</taxon>
        <taxon>Tissierellia</taxon>
        <taxon>Sedimentibacter</taxon>
    </lineage>
</organism>
<dbReference type="Pfam" id="PF02028">
    <property type="entry name" value="BCCT"/>
    <property type="match status" value="1"/>
</dbReference>
<keyword evidence="10" id="KW-1185">Reference proteome</keyword>
<evidence type="ECO:0000256" key="1">
    <source>
        <dbReference type="ARBA" id="ARBA00004651"/>
    </source>
</evidence>
<evidence type="ECO:0000256" key="5">
    <source>
        <dbReference type="ARBA" id="ARBA00022692"/>
    </source>
</evidence>
<feature type="transmembrane region" description="Helical" evidence="8">
    <location>
        <begin position="130"/>
        <end position="151"/>
    </location>
</feature>
<evidence type="ECO:0000256" key="2">
    <source>
        <dbReference type="ARBA" id="ARBA00005658"/>
    </source>
</evidence>
<feature type="transmembrane region" description="Helical" evidence="8">
    <location>
        <begin position="45"/>
        <end position="63"/>
    </location>
</feature>
<keyword evidence="6 8" id="KW-1133">Transmembrane helix</keyword>
<proteinExistence type="inferred from homology"/>
<feature type="transmembrane region" description="Helical" evidence="8">
    <location>
        <begin position="299"/>
        <end position="325"/>
    </location>
</feature>
<comment type="similarity">
    <text evidence="2">Belongs to the BCCT transporter (TC 2.A.15) family.</text>
</comment>
<dbReference type="InterPro" id="IPR000060">
    <property type="entry name" value="BCCT_transptr"/>
</dbReference>
<dbReference type="EMBL" id="JACBNQ010000047">
    <property type="protein sequence ID" value="NYB76142.1"/>
    <property type="molecule type" value="Genomic_DNA"/>
</dbReference>
<keyword evidence="5 8" id="KW-0812">Transmembrane</keyword>
<feature type="transmembrane region" description="Helical" evidence="8">
    <location>
        <begin position="371"/>
        <end position="391"/>
    </location>
</feature>
<dbReference type="NCBIfam" id="TIGR00842">
    <property type="entry name" value="bcct"/>
    <property type="match status" value="1"/>
</dbReference>
<evidence type="ECO:0000256" key="6">
    <source>
        <dbReference type="ARBA" id="ARBA00022989"/>
    </source>
</evidence>
<dbReference type="GO" id="GO:0022857">
    <property type="term" value="F:transmembrane transporter activity"/>
    <property type="evidence" value="ECO:0007669"/>
    <property type="project" value="InterPro"/>
</dbReference>
<accession>A0A974BNJ5</accession>
<dbReference type="PROSITE" id="PS01303">
    <property type="entry name" value="BCCT"/>
    <property type="match status" value="1"/>
</dbReference>
<dbReference type="Proteomes" id="UP000611629">
    <property type="component" value="Unassembled WGS sequence"/>
</dbReference>
<dbReference type="GO" id="GO:0005886">
    <property type="term" value="C:plasma membrane"/>
    <property type="evidence" value="ECO:0007669"/>
    <property type="project" value="UniProtKB-SubCell"/>
</dbReference>
<reference evidence="9" key="1">
    <citation type="submission" date="2020-07" db="EMBL/GenBank/DDBJ databases">
        <title>Genomic analysis of a strain of Sedimentibacter Hydroxybenzoicus DSM7310.</title>
        <authorList>
            <person name="Ma S."/>
        </authorList>
    </citation>
    <scope>NUCLEOTIDE SEQUENCE</scope>
    <source>
        <strain evidence="9">DSM 7310</strain>
    </source>
</reference>
<dbReference type="PANTHER" id="PTHR30047">
    <property type="entry name" value="HIGH-AFFINITY CHOLINE TRANSPORT PROTEIN-RELATED"/>
    <property type="match status" value="1"/>
</dbReference>
<evidence type="ECO:0000313" key="9">
    <source>
        <dbReference type="EMBL" id="NYB76142.1"/>
    </source>
</evidence>
<feature type="transmembrane region" description="Helical" evidence="8">
    <location>
        <begin position="163"/>
        <end position="180"/>
    </location>
</feature>
<feature type="transmembrane region" description="Helical" evidence="8">
    <location>
        <begin position="218"/>
        <end position="235"/>
    </location>
</feature>
<name>A0A974BNJ5_SEDHY</name>
<gene>
    <name evidence="9" type="ORF">HZF24_18500</name>
</gene>
<keyword evidence="3" id="KW-0813">Transport</keyword>
<evidence type="ECO:0000256" key="4">
    <source>
        <dbReference type="ARBA" id="ARBA00022475"/>
    </source>
</evidence>
<sequence length="399" mass="43251">MGIGLVFWGMAEPVSHFVSPMAGIEPGSSEALSFSMRASFMHWGFHPWANYAIIGLALAYFQFRKNKPGLISSIFIPLLGEEKVKGPIGKLIDILAVFATIAGVATSLGLGTLQINSGLNYLFNIPETTMIQLSIIVVITIIYIWTAVSGIDKGIKLLGDINLYLAFGLLALSFIVGPSLKMINVFTNSLGEYLNGFIQNSLRIDAFGDNGWINGWTIFYWAWWIAWAPFVGTFIARISKGRTIKQFVIGVIVAPAVASLIWFSIFGTMGLNLGETLGVEGLASAASNPSTAVFQVFNYYPLGTILSLITIVLLCTFFVTSANSATFVMGMFTSHGDLNPTNKKKFLWGVVQALFAAALLLSGGLNALQTASIAAAFPFIFIMLFAIVSMMKALREEKQ</sequence>
<protein>
    <submittedName>
        <fullName evidence="9">BCCT family transporter</fullName>
    </submittedName>
</protein>
<evidence type="ECO:0000256" key="3">
    <source>
        <dbReference type="ARBA" id="ARBA00022448"/>
    </source>
</evidence>
<comment type="subcellular location">
    <subcellularLocation>
        <location evidence="1">Cell membrane</location>
        <topology evidence="1">Multi-pass membrane protein</topology>
    </subcellularLocation>
</comment>
<keyword evidence="7 8" id="KW-0472">Membrane</keyword>